<keyword evidence="2" id="KW-1185">Reference proteome</keyword>
<dbReference type="Pfam" id="PF06089">
    <property type="entry name" value="Asparaginase_II"/>
    <property type="match status" value="1"/>
</dbReference>
<protein>
    <submittedName>
        <fullName evidence="1">L-asparaginase</fullName>
    </submittedName>
</protein>
<evidence type="ECO:0000313" key="1">
    <source>
        <dbReference type="EMBL" id="OOP70262.1"/>
    </source>
</evidence>
<proteinExistence type="predicted"/>
<sequence>MKSTELVQVTRGNMVESIHNGHIAVVDYKGELLKYVGDPYRVVYARSSMKPLQAIPLVETGVADHYQFDEADLSLCCASHNAEKQHTERVISILKRAGLDDQALKCGTHPLRREDVFKELILEGKEVTPLYNNCSGKHSGMIVTAKYMNEPIESYLELSHPVQQRILHVVSEMADYPVEKIELGVDGCGVPVHGLPLERIAHAYAKMTRPNELEESRARAVEKVTSAMMAAPEMVGGTDRFCTNFMKAVDGKMFGKAGAEGVYCIGDLQTGIGIAIKIEDGFGRATEPAAVEVLKQLGLLTDNELEKLQQHHHPVVPNARKEKVGELVPTFTLKDAKEL</sequence>
<dbReference type="RefSeq" id="WP_078109184.1">
    <property type="nucleotide sequence ID" value="NZ_CP065424.1"/>
</dbReference>
<reference evidence="1 2" key="1">
    <citation type="submission" date="2017-01" db="EMBL/GenBank/DDBJ databases">
        <title>Draft genome sequence of Bacillus oleronius.</title>
        <authorList>
            <person name="Allam M."/>
        </authorList>
    </citation>
    <scope>NUCLEOTIDE SEQUENCE [LARGE SCALE GENOMIC DNA]</scope>
    <source>
        <strain evidence="1 2">DSM 9356</strain>
    </source>
</reference>
<dbReference type="InterPro" id="IPR010349">
    <property type="entry name" value="Asparaginase_II"/>
</dbReference>
<dbReference type="PANTHER" id="PTHR42110">
    <property type="entry name" value="L-ASPARAGINASE, PUTATIVE (AFU_ORTHOLOGUE AFUA_3G11890)-RELATED"/>
    <property type="match status" value="1"/>
</dbReference>
<dbReference type="PANTHER" id="PTHR42110:SF1">
    <property type="entry name" value="L-ASPARAGINASE, PUTATIVE (AFU_ORTHOLOGUE AFUA_3G11890)-RELATED"/>
    <property type="match status" value="1"/>
</dbReference>
<comment type="caution">
    <text evidence="1">The sequence shown here is derived from an EMBL/GenBank/DDBJ whole genome shotgun (WGS) entry which is preliminary data.</text>
</comment>
<dbReference type="Proteomes" id="UP000189761">
    <property type="component" value="Unassembled WGS sequence"/>
</dbReference>
<accession>A0A8E2IBQ1</accession>
<name>A0A8E2IBQ1_9BACI</name>
<dbReference type="EMBL" id="MTLA01000006">
    <property type="protein sequence ID" value="OOP70262.1"/>
    <property type="molecule type" value="Genomic_DNA"/>
</dbReference>
<organism evidence="1 2">
    <name type="scientific">Heyndrickxia oleronia</name>
    <dbReference type="NCBI Taxonomy" id="38875"/>
    <lineage>
        <taxon>Bacteria</taxon>
        <taxon>Bacillati</taxon>
        <taxon>Bacillota</taxon>
        <taxon>Bacilli</taxon>
        <taxon>Bacillales</taxon>
        <taxon>Bacillaceae</taxon>
        <taxon>Heyndrickxia</taxon>
    </lineage>
</organism>
<dbReference type="AlphaFoldDB" id="A0A8E2IBQ1"/>
<evidence type="ECO:0000313" key="2">
    <source>
        <dbReference type="Proteomes" id="UP000189761"/>
    </source>
</evidence>
<gene>
    <name evidence="1" type="ORF">BWZ43_00765</name>
</gene>